<accession>A0A8S5S078</accession>
<organism evidence="1">
    <name type="scientific">Myoviridae sp. ctNQV2</name>
    <dbReference type="NCBI Taxonomy" id="2827683"/>
    <lineage>
        <taxon>Viruses</taxon>
        <taxon>Duplodnaviria</taxon>
        <taxon>Heunggongvirae</taxon>
        <taxon>Uroviricota</taxon>
        <taxon>Caudoviricetes</taxon>
    </lineage>
</organism>
<dbReference type="EMBL" id="BK032510">
    <property type="protein sequence ID" value="DAF44171.1"/>
    <property type="molecule type" value="Genomic_DNA"/>
</dbReference>
<evidence type="ECO:0000313" key="1">
    <source>
        <dbReference type="EMBL" id="DAF44171.1"/>
    </source>
</evidence>
<protein>
    <submittedName>
        <fullName evidence="1">Uncharacterized protein</fullName>
    </submittedName>
</protein>
<proteinExistence type="predicted"/>
<reference evidence="1" key="1">
    <citation type="journal article" date="2021" name="Proc. Natl. Acad. Sci. U.S.A.">
        <title>A Catalog of Tens of Thousands of Viruses from Human Metagenomes Reveals Hidden Associations with Chronic Diseases.</title>
        <authorList>
            <person name="Tisza M.J."/>
            <person name="Buck C.B."/>
        </authorList>
    </citation>
    <scope>NUCLEOTIDE SEQUENCE</scope>
    <source>
        <strain evidence="1">CtNQV2</strain>
    </source>
</reference>
<sequence length="495" mass="57293">MLYLFEDGNSELKGRKFPLPIGIRKHLTQILNNFNGNKNSVGYKRLNNLLSMDGIEYNEMKRIKNFFDNFNGKEDSIEFQLNGGKAMQTWVNNTLSTTTNAIKDFKNAKKEAGMSNAFIKPHTKNRLTKNAMKVTTVKPNFGKDTISNVFNGEIFKFESVIKENNVHPFYDYMFDYGVEYVINLFCSGKYKSEPWGVLINPSMYQKALMEFSKFGRFVNFPSKYVYQWMGICMKNTSMLLANTELAGHTSTYPYEEIEEILLPLLSKKNGKTYELNNYDILTSLTTKEVYEMLYDLNLSPNEEAIVNQILLKNEDSGIHTYGNLKGQKDLFYNQQEVDKYDKNREQLDIANKNRLYVDICKIYNSHEKRNELTYINNSFFLKTDVGDFLDEIGLYDWMILPDGSDAWSDFGIEPIMEIINEYNSNSTPEQTLVIINKILDVYHQRGDLSSMFIQGGSKVLSNISREHFESRNNIKTVIVSENQIIETIKLLSQNS</sequence>
<name>A0A8S5S078_9CAUD</name>